<accession>A0A0A8Z678</accession>
<protein>
    <submittedName>
        <fullName evidence="1">Threonine synthase</fullName>
    </submittedName>
</protein>
<reference evidence="1" key="2">
    <citation type="journal article" date="2015" name="Data Brief">
        <title>Shoot transcriptome of the giant reed, Arundo donax.</title>
        <authorList>
            <person name="Barrero R.A."/>
            <person name="Guerrero F.D."/>
            <person name="Moolhuijzen P."/>
            <person name="Goolsby J.A."/>
            <person name="Tidwell J."/>
            <person name="Bellgard S.E."/>
            <person name="Bellgard M.I."/>
        </authorList>
    </citation>
    <scope>NUCLEOTIDE SEQUENCE</scope>
    <source>
        <tissue evidence="1">Shoot tissue taken approximately 20 cm above the soil surface</tissue>
    </source>
</reference>
<proteinExistence type="predicted"/>
<sequence>MFSSAGRRCFVAVAEAAGASEEAQRARRGRRRWEPGTGLWADEWRELGWEKRRVREEAAAAELVAMAR</sequence>
<reference evidence="1" key="1">
    <citation type="submission" date="2014-09" db="EMBL/GenBank/DDBJ databases">
        <authorList>
            <person name="Magalhaes I.L.F."/>
            <person name="Oliveira U."/>
            <person name="Santos F.R."/>
            <person name="Vidigal T.H.D.A."/>
            <person name="Brescovit A.D."/>
            <person name="Santos A.J."/>
        </authorList>
    </citation>
    <scope>NUCLEOTIDE SEQUENCE</scope>
    <source>
        <tissue evidence="1">Shoot tissue taken approximately 20 cm above the soil surface</tissue>
    </source>
</reference>
<evidence type="ECO:0000313" key="1">
    <source>
        <dbReference type="EMBL" id="JAD33153.1"/>
    </source>
</evidence>
<name>A0A0A8Z678_ARUDO</name>
<organism evidence="1">
    <name type="scientific">Arundo donax</name>
    <name type="common">Giant reed</name>
    <name type="synonym">Donax arundinaceus</name>
    <dbReference type="NCBI Taxonomy" id="35708"/>
    <lineage>
        <taxon>Eukaryota</taxon>
        <taxon>Viridiplantae</taxon>
        <taxon>Streptophyta</taxon>
        <taxon>Embryophyta</taxon>
        <taxon>Tracheophyta</taxon>
        <taxon>Spermatophyta</taxon>
        <taxon>Magnoliopsida</taxon>
        <taxon>Liliopsida</taxon>
        <taxon>Poales</taxon>
        <taxon>Poaceae</taxon>
        <taxon>PACMAD clade</taxon>
        <taxon>Arundinoideae</taxon>
        <taxon>Arundineae</taxon>
        <taxon>Arundo</taxon>
    </lineage>
</organism>
<dbReference type="AlphaFoldDB" id="A0A0A8Z678"/>
<dbReference type="EMBL" id="GBRH01264742">
    <property type="protein sequence ID" value="JAD33153.1"/>
    <property type="molecule type" value="Transcribed_RNA"/>
</dbReference>